<feature type="region of interest" description="Disordered" evidence="1">
    <location>
        <begin position="1"/>
        <end position="28"/>
    </location>
</feature>
<name>K0SXN1_THAOC</name>
<protein>
    <submittedName>
        <fullName evidence="2">Uncharacterized protein</fullName>
    </submittedName>
</protein>
<dbReference type="Proteomes" id="UP000266841">
    <property type="component" value="Unassembled WGS sequence"/>
</dbReference>
<dbReference type="OrthoDB" id="51830at2759"/>
<organism evidence="2 3">
    <name type="scientific">Thalassiosira oceanica</name>
    <name type="common">Marine diatom</name>
    <dbReference type="NCBI Taxonomy" id="159749"/>
    <lineage>
        <taxon>Eukaryota</taxon>
        <taxon>Sar</taxon>
        <taxon>Stramenopiles</taxon>
        <taxon>Ochrophyta</taxon>
        <taxon>Bacillariophyta</taxon>
        <taxon>Coscinodiscophyceae</taxon>
        <taxon>Thalassiosirophycidae</taxon>
        <taxon>Thalassiosirales</taxon>
        <taxon>Thalassiosiraceae</taxon>
        <taxon>Thalassiosira</taxon>
    </lineage>
</organism>
<accession>K0SXN1</accession>
<comment type="caution">
    <text evidence="2">The sequence shown here is derived from an EMBL/GenBank/DDBJ whole genome shotgun (WGS) entry which is preliminary data.</text>
</comment>
<sequence>MSRPPPRPPLQQRVEPALHPSGPGRANGYSEEMRTLVMAVRQAGASADPLIDQLRAQHAFPSRRTENRWVRLVANNGHYRKCRHTGNSRATVLRGQDLIFLALYRLAYPKANAAEINAFLYRVNFGNVMFRFYAPSQISKAEERIGLTRKRGSTTAFQAYLPVNKLKRWCFWNLPYPYGIADIRRRDMIDLDEMGVELKTAERGEGKAYAGKRVNQSGLYSQTDKWNVLLAISGDANGHRWHELWTGEGTTGIRMVRFIRMVINQIGPGTPQRRHCFIMDNLRS</sequence>
<dbReference type="AlphaFoldDB" id="K0SXN1"/>
<gene>
    <name evidence="2" type="ORF">THAOC_13347</name>
</gene>
<evidence type="ECO:0000313" key="3">
    <source>
        <dbReference type="Proteomes" id="UP000266841"/>
    </source>
</evidence>
<dbReference type="EMBL" id="AGNL01015496">
    <property type="protein sequence ID" value="EJK65766.1"/>
    <property type="molecule type" value="Genomic_DNA"/>
</dbReference>
<reference evidence="2 3" key="1">
    <citation type="journal article" date="2012" name="Genome Biol.">
        <title>Genome and low-iron response of an oceanic diatom adapted to chronic iron limitation.</title>
        <authorList>
            <person name="Lommer M."/>
            <person name="Specht M."/>
            <person name="Roy A.S."/>
            <person name="Kraemer L."/>
            <person name="Andreson R."/>
            <person name="Gutowska M.A."/>
            <person name="Wolf J."/>
            <person name="Bergner S.V."/>
            <person name="Schilhabel M.B."/>
            <person name="Klostermeier U.C."/>
            <person name="Beiko R.G."/>
            <person name="Rosenstiel P."/>
            <person name="Hippler M."/>
            <person name="Laroche J."/>
        </authorList>
    </citation>
    <scope>NUCLEOTIDE SEQUENCE [LARGE SCALE GENOMIC DNA]</scope>
    <source>
        <strain evidence="2 3">CCMP1005</strain>
    </source>
</reference>
<evidence type="ECO:0000313" key="2">
    <source>
        <dbReference type="EMBL" id="EJK65766.1"/>
    </source>
</evidence>
<keyword evidence="3" id="KW-1185">Reference proteome</keyword>
<evidence type="ECO:0000256" key="1">
    <source>
        <dbReference type="SAM" id="MobiDB-lite"/>
    </source>
</evidence>
<proteinExistence type="predicted"/>